<dbReference type="PANTHER" id="PTHR43798">
    <property type="entry name" value="MONOACYLGLYCEROL LIPASE"/>
    <property type="match status" value="1"/>
</dbReference>
<organism evidence="2 3">
    <name type="scientific">Acidisarcina polymorpha</name>
    <dbReference type="NCBI Taxonomy" id="2211140"/>
    <lineage>
        <taxon>Bacteria</taxon>
        <taxon>Pseudomonadati</taxon>
        <taxon>Acidobacteriota</taxon>
        <taxon>Terriglobia</taxon>
        <taxon>Terriglobales</taxon>
        <taxon>Acidobacteriaceae</taxon>
        <taxon>Acidisarcina</taxon>
    </lineage>
</organism>
<dbReference type="Gene3D" id="3.40.50.1820">
    <property type="entry name" value="alpha/beta hydrolase"/>
    <property type="match status" value="1"/>
</dbReference>
<accession>A0A2Z5FSA0</accession>
<dbReference type="PRINTS" id="PR00412">
    <property type="entry name" value="EPOXHYDRLASE"/>
</dbReference>
<dbReference type="InterPro" id="IPR050266">
    <property type="entry name" value="AB_hydrolase_sf"/>
</dbReference>
<protein>
    <recommendedName>
        <fullName evidence="1">AB hydrolase-1 domain-containing protein</fullName>
    </recommendedName>
</protein>
<reference evidence="2 3" key="1">
    <citation type="journal article" date="2018" name="Front. Microbiol.">
        <title>Hydrolytic Capabilities as a Key to Environmental Success: Chitinolytic and Cellulolytic Acidobacteria From Acidic Sub-arctic Soils and Boreal Peatlands.</title>
        <authorList>
            <person name="Belova S.E."/>
            <person name="Ravin N.V."/>
            <person name="Pankratov T.A."/>
            <person name="Rakitin A.L."/>
            <person name="Ivanova A.A."/>
            <person name="Beletsky A.V."/>
            <person name="Mardanov A.V."/>
            <person name="Sinninghe Damste J.S."/>
            <person name="Dedysh S.N."/>
        </authorList>
    </citation>
    <scope>NUCLEOTIDE SEQUENCE [LARGE SCALE GENOMIC DNA]</scope>
    <source>
        <strain evidence="2 3">SBC82</strain>
    </source>
</reference>
<dbReference type="KEGG" id="abas:ACPOL_0274"/>
<feature type="domain" description="AB hydrolase-1" evidence="1">
    <location>
        <begin position="11"/>
        <end position="260"/>
    </location>
</feature>
<dbReference type="GO" id="GO:0003824">
    <property type="term" value="F:catalytic activity"/>
    <property type="evidence" value="ECO:0007669"/>
    <property type="project" value="InterPro"/>
</dbReference>
<gene>
    <name evidence="2" type="ORF">ACPOL_0274</name>
</gene>
<dbReference type="SUPFAM" id="SSF53474">
    <property type="entry name" value="alpha/beta-Hydrolases"/>
    <property type="match status" value="1"/>
</dbReference>
<evidence type="ECO:0000259" key="1">
    <source>
        <dbReference type="Pfam" id="PF00561"/>
    </source>
</evidence>
<evidence type="ECO:0000313" key="2">
    <source>
        <dbReference type="EMBL" id="AXC09659.1"/>
    </source>
</evidence>
<dbReference type="InterPro" id="IPR000639">
    <property type="entry name" value="Epox_hydrolase-like"/>
</dbReference>
<dbReference type="InterPro" id="IPR029058">
    <property type="entry name" value="AB_hydrolase_fold"/>
</dbReference>
<keyword evidence="3" id="KW-1185">Reference proteome</keyword>
<dbReference type="PRINTS" id="PR00111">
    <property type="entry name" value="ABHYDROLASE"/>
</dbReference>
<dbReference type="GO" id="GO:0016020">
    <property type="term" value="C:membrane"/>
    <property type="evidence" value="ECO:0007669"/>
    <property type="project" value="TreeGrafter"/>
</dbReference>
<dbReference type="PANTHER" id="PTHR43798:SF33">
    <property type="entry name" value="HYDROLASE, PUTATIVE (AFU_ORTHOLOGUE AFUA_2G14860)-RELATED"/>
    <property type="match status" value="1"/>
</dbReference>
<dbReference type="Pfam" id="PF00561">
    <property type="entry name" value="Abhydrolase_1"/>
    <property type="match status" value="1"/>
</dbReference>
<evidence type="ECO:0000313" key="3">
    <source>
        <dbReference type="Proteomes" id="UP000253606"/>
    </source>
</evidence>
<proteinExistence type="predicted"/>
<dbReference type="Proteomes" id="UP000253606">
    <property type="component" value="Chromosome"/>
</dbReference>
<name>A0A2Z5FSA0_9BACT</name>
<sequence>MYAREYGGKGPTFVLLHGYPDNLHIYDLLIPVVVAAGRHVVAFDFLGFGASEKPAGVDYGFKQQLGDLHAVADFLKLDSIVPVAHDAGGVAAINFTLSKPKLIAGLVLLNTFYADAPTLRIPELIELFSLPQTRAFGLAMASDPKQLAFLLRFQQLQFEIGVSQAQINVIDKLVQPLIFNNFAQHPSAGPAFAALAADLRPQIAANNQEVSKLAELGIPTTIVWGKSDAYLNVGVAQNLAGHFEGASVHLLDAGHWPQLDLPEDVGRYLLAER</sequence>
<dbReference type="AlphaFoldDB" id="A0A2Z5FSA0"/>
<dbReference type="EMBL" id="CP030840">
    <property type="protein sequence ID" value="AXC09659.1"/>
    <property type="molecule type" value="Genomic_DNA"/>
</dbReference>
<dbReference type="InterPro" id="IPR000073">
    <property type="entry name" value="AB_hydrolase_1"/>
</dbReference>